<dbReference type="Gene3D" id="2.40.50.140">
    <property type="entry name" value="Nucleic acid-binding proteins"/>
    <property type="match status" value="1"/>
</dbReference>
<feature type="domain" description="CSD" evidence="1">
    <location>
        <begin position="1"/>
        <end position="55"/>
    </location>
</feature>
<dbReference type="SUPFAM" id="SSF50249">
    <property type="entry name" value="Nucleic acid-binding proteins"/>
    <property type="match status" value="1"/>
</dbReference>
<gene>
    <name evidence="2" type="ORF">METZ01_LOCUS101897</name>
</gene>
<reference evidence="2" key="1">
    <citation type="submission" date="2018-05" db="EMBL/GenBank/DDBJ databases">
        <authorList>
            <person name="Lanie J.A."/>
            <person name="Ng W.-L."/>
            <person name="Kazmierczak K.M."/>
            <person name="Andrzejewski T.M."/>
            <person name="Davidsen T.M."/>
            <person name="Wayne K.J."/>
            <person name="Tettelin H."/>
            <person name="Glass J.I."/>
            <person name="Rusch D."/>
            <person name="Podicherti R."/>
            <person name="Tsui H.-C.T."/>
            <person name="Winkler M.E."/>
        </authorList>
    </citation>
    <scope>NUCLEOTIDE SEQUENCE</scope>
</reference>
<dbReference type="Pfam" id="PF00313">
    <property type="entry name" value="CSD"/>
    <property type="match status" value="1"/>
</dbReference>
<accession>A0A381WAT0</accession>
<dbReference type="InterPro" id="IPR012156">
    <property type="entry name" value="Cold_shock_CspA"/>
</dbReference>
<organism evidence="2">
    <name type="scientific">marine metagenome</name>
    <dbReference type="NCBI Taxonomy" id="408172"/>
    <lineage>
        <taxon>unclassified sequences</taxon>
        <taxon>metagenomes</taxon>
        <taxon>ecological metagenomes</taxon>
    </lineage>
</organism>
<protein>
    <recommendedName>
        <fullName evidence="1">CSD domain-containing protein</fullName>
    </recommendedName>
</protein>
<dbReference type="GO" id="GO:0003676">
    <property type="term" value="F:nucleic acid binding"/>
    <property type="evidence" value="ECO:0007669"/>
    <property type="project" value="InterPro"/>
</dbReference>
<dbReference type="InterPro" id="IPR002059">
    <property type="entry name" value="CSP_DNA-bd"/>
</dbReference>
<evidence type="ECO:0000313" key="2">
    <source>
        <dbReference type="EMBL" id="SVA49043.1"/>
    </source>
</evidence>
<dbReference type="PROSITE" id="PS51857">
    <property type="entry name" value="CSD_2"/>
    <property type="match status" value="1"/>
</dbReference>
<dbReference type="PIRSF" id="PIRSF002599">
    <property type="entry name" value="Cold_shock_A"/>
    <property type="match status" value="1"/>
</dbReference>
<sequence>MKGFGFITSDDGDDYFVHVSGLREHLKDRGLRVGQQVSFDVDFDIKGDRAVNVRIG</sequence>
<dbReference type="EMBL" id="UINC01011077">
    <property type="protein sequence ID" value="SVA49043.1"/>
    <property type="molecule type" value="Genomic_DNA"/>
</dbReference>
<dbReference type="CDD" id="cd04458">
    <property type="entry name" value="CSP_CDS"/>
    <property type="match status" value="1"/>
</dbReference>
<evidence type="ECO:0000259" key="1">
    <source>
        <dbReference type="PROSITE" id="PS51857"/>
    </source>
</evidence>
<dbReference type="AlphaFoldDB" id="A0A381WAT0"/>
<proteinExistence type="predicted"/>
<name>A0A381WAT0_9ZZZZ</name>
<dbReference type="InterPro" id="IPR012340">
    <property type="entry name" value="NA-bd_OB-fold"/>
</dbReference>